<accession>A0A2R8BZF2</accession>
<dbReference type="Gene3D" id="3.90.25.10">
    <property type="entry name" value="UDP-galactose 4-epimerase, domain 1"/>
    <property type="match status" value="1"/>
</dbReference>
<dbReference type="EMBL" id="ONZF01000009">
    <property type="protein sequence ID" value="SPJ25524.1"/>
    <property type="molecule type" value="Genomic_DNA"/>
</dbReference>
<dbReference type="EC" id="1.1.1.271" evidence="2"/>
<gene>
    <name evidence="2" type="primary">fcl_3</name>
    <name evidence="2" type="ORF">PAA8504_03375</name>
</gene>
<feature type="domain" description="NAD-dependent epimerase/dehydratase" evidence="1">
    <location>
        <begin position="24"/>
        <end position="251"/>
    </location>
</feature>
<evidence type="ECO:0000259" key="1">
    <source>
        <dbReference type="Pfam" id="PF01370"/>
    </source>
</evidence>
<dbReference type="InterPro" id="IPR036291">
    <property type="entry name" value="NAD(P)-bd_dom_sf"/>
</dbReference>
<name>A0A2R8BZF2_9RHOB</name>
<dbReference type="GO" id="GO:0050577">
    <property type="term" value="F:GDP-L-fucose synthase activity"/>
    <property type="evidence" value="ECO:0007669"/>
    <property type="project" value="UniProtKB-EC"/>
</dbReference>
<dbReference type="Pfam" id="PF01370">
    <property type="entry name" value="Epimerase"/>
    <property type="match status" value="1"/>
</dbReference>
<sequence>MRALLQGSGAEIGFGTGRTSMTTIYMAGHEGMVGRAILRRLEERRMGGEEITCLTRERDALDLREQAAVRHFLQETRPDVIIMAAGRSGGPAVRATAPADFIYDTLMMEANVIHEARSAGVQRMVRFVPAGIYPAGEEGPAQESRSLIDMLSASSDPHATAKATGTKLCDYCNRQAGTDYRTMVTADLYGPGGDFDSETGDLPLAFLHRFHTARNAGQDQVAIGESDALGSFLHVDDLADGALFVLDLPKAEYTAAAGHGYLNIGSEHAISVSDLAVLASRVTGYSGRIVRDPARRETRPSRVLDAGLLARLGWSPSIGLADGLAASYDWFFDARG</sequence>
<reference evidence="2 3" key="1">
    <citation type="submission" date="2018-03" db="EMBL/GenBank/DDBJ databases">
        <authorList>
            <person name="Keele B.F."/>
        </authorList>
    </citation>
    <scope>NUCLEOTIDE SEQUENCE [LARGE SCALE GENOMIC DNA]</scope>
    <source>
        <strain evidence="2 3">CECT 8504</strain>
    </source>
</reference>
<protein>
    <submittedName>
        <fullName evidence="2">GDP-L-fucose synthase</fullName>
        <ecNumber evidence="2">1.1.1.271</ecNumber>
    </submittedName>
</protein>
<dbReference type="Gene3D" id="3.40.50.720">
    <property type="entry name" value="NAD(P)-binding Rossmann-like Domain"/>
    <property type="match status" value="1"/>
</dbReference>
<evidence type="ECO:0000313" key="2">
    <source>
        <dbReference type="EMBL" id="SPJ25524.1"/>
    </source>
</evidence>
<dbReference type="PANTHER" id="PTHR43238">
    <property type="entry name" value="GDP-L-FUCOSE SYNTHASE"/>
    <property type="match status" value="1"/>
</dbReference>
<organism evidence="2 3">
    <name type="scientific">Palleronia abyssalis</name>
    <dbReference type="NCBI Taxonomy" id="1501240"/>
    <lineage>
        <taxon>Bacteria</taxon>
        <taxon>Pseudomonadati</taxon>
        <taxon>Pseudomonadota</taxon>
        <taxon>Alphaproteobacteria</taxon>
        <taxon>Rhodobacterales</taxon>
        <taxon>Roseobacteraceae</taxon>
        <taxon>Palleronia</taxon>
    </lineage>
</organism>
<keyword evidence="2" id="KW-0560">Oxidoreductase</keyword>
<dbReference type="InterPro" id="IPR001509">
    <property type="entry name" value="Epimerase_deHydtase"/>
</dbReference>
<dbReference type="PANTHER" id="PTHR43238:SF1">
    <property type="entry name" value="GDP-L-FUCOSE SYNTHASE"/>
    <property type="match status" value="1"/>
</dbReference>
<dbReference type="Proteomes" id="UP000244912">
    <property type="component" value="Unassembled WGS sequence"/>
</dbReference>
<dbReference type="OrthoDB" id="9811425at2"/>
<dbReference type="SUPFAM" id="SSF51735">
    <property type="entry name" value="NAD(P)-binding Rossmann-fold domains"/>
    <property type="match status" value="1"/>
</dbReference>
<keyword evidence="3" id="KW-1185">Reference proteome</keyword>
<evidence type="ECO:0000313" key="3">
    <source>
        <dbReference type="Proteomes" id="UP000244912"/>
    </source>
</evidence>
<dbReference type="AlphaFoldDB" id="A0A2R8BZF2"/>
<proteinExistence type="predicted"/>